<proteinExistence type="predicted"/>
<protein>
    <submittedName>
        <fullName evidence="2">Uncharacterized protein</fullName>
    </submittedName>
</protein>
<keyword evidence="4" id="KW-1185">Reference proteome</keyword>
<dbReference type="Proteomes" id="UP000215450">
    <property type="component" value="Unassembled WGS sequence"/>
</dbReference>
<gene>
    <name evidence="3" type="ORF">KEBURONENSIS_01000</name>
    <name evidence="2" type="ORF">KEBURONENSIS_01076</name>
</gene>
<feature type="transmembrane region" description="Helical" evidence="1">
    <location>
        <begin position="15"/>
        <end position="37"/>
    </location>
</feature>
<name>A0A238HEX0_9NEIS</name>
<keyword evidence="1" id="KW-0472">Membrane</keyword>
<evidence type="ECO:0000313" key="2">
    <source>
        <dbReference type="EMBL" id="SMQ12067.1"/>
    </source>
</evidence>
<dbReference type="AlphaFoldDB" id="A0A238HEX0"/>
<organism evidence="2">
    <name type="scientific">Kingella negevensis</name>
    <dbReference type="NCBI Taxonomy" id="1522312"/>
    <lineage>
        <taxon>Bacteria</taxon>
        <taxon>Pseudomonadati</taxon>
        <taxon>Pseudomonadota</taxon>
        <taxon>Betaproteobacteria</taxon>
        <taxon>Neisseriales</taxon>
        <taxon>Neisseriaceae</taxon>
        <taxon>Kingella</taxon>
    </lineage>
</organism>
<accession>A0A238HEX0</accession>
<dbReference type="EMBL" id="FXUV02000016">
    <property type="protein sequence ID" value="SNB62614.1"/>
    <property type="molecule type" value="Genomic_DNA"/>
</dbReference>
<dbReference type="STRING" id="1522312.GCA_900177895_00730"/>
<evidence type="ECO:0000313" key="4">
    <source>
        <dbReference type="Proteomes" id="UP000215450"/>
    </source>
</evidence>
<evidence type="ECO:0000313" key="3">
    <source>
        <dbReference type="EMBL" id="SNB62614.1"/>
    </source>
</evidence>
<sequence>MNFPVQQWQFKNHRISWLIFGAASLAVTLLVAYFVWLLPIDESWLLLAAFVALLVYILHKMGSEIYWYWRNPSEFIYLDNDGAHFCVYPFSGNLKYTDITKAVHWYVEQRADNRRRYDKDIGIIITTQQGEHIYLNLERMIQSNDGISFGTNSSVVIQELNKRMKAA</sequence>
<feature type="transmembrane region" description="Helical" evidence="1">
    <location>
        <begin position="43"/>
        <end position="59"/>
    </location>
</feature>
<reference evidence="2" key="1">
    <citation type="submission" date="2017-05" db="EMBL/GenBank/DDBJ databases">
        <authorList>
            <person name="Song R."/>
            <person name="Chenine A.L."/>
            <person name="Ruprecht R.M."/>
        </authorList>
    </citation>
    <scope>NUCLEOTIDE SEQUENCE</scope>
    <source>
        <strain evidence="2">Kingella_eburonensis</strain>
    </source>
</reference>
<keyword evidence="1" id="KW-1133">Transmembrane helix</keyword>
<keyword evidence="1" id="KW-0812">Transmembrane</keyword>
<reference evidence="3 4" key="2">
    <citation type="submission" date="2017-06" db="EMBL/GenBank/DDBJ databases">
        <authorList>
            <person name="Kim H.J."/>
            <person name="Triplett B.A."/>
        </authorList>
    </citation>
    <scope>NUCLEOTIDE SEQUENCE [LARGE SCALE GENOMIC DNA]</scope>
    <source>
        <strain evidence="3">Kingella_eburonensis</strain>
    </source>
</reference>
<dbReference type="RefSeq" id="WP_257874898.1">
    <property type="nucleotide sequence ID" value="NZ_CP123447.1"/>
</dbReference>
<dbReference type="EMBL" id="FXUV01000014">
    <property type="protein sequence ID" value="SMQ12067.1"/>
    <property type="molecule type" value="Genomic_DNA"/>
</dbReference>
<evidence type="ECO:0000256" key="1">
    <source>
        <dbReference type="SAM" id="Phobius"/>
    </source>
</evidence>